<keyword evidence="3" id="KW-1185">Reference proteome</keyword>
<feature type="non-terminal residue" evidence="2">
    <location>
        <position position="128"/>
    </location>
</feature>
<dbReference type="Proteomes" id="UP000243459">
    <property type="component" value="Chromosome 1"/>
</dbReference>
<name>A0A5P1FS54_ASPOF</name>
<sequence>MKKAGHDEATTVVKTEEGHGPSAIEPTSEVTPFVIPPPLTTEVGSSLPIVVMKIALSTSELMTLMLAADQQVSLSLRLKSFNQLLWRWMRLSLSLLQRKKRQLTILGKETLISVSLQGLNLPLGTWIR</sequence>
<gene>
    <name evidence="2" type="ORF">A4U43_C01F23380</name>
</gene>
<evidence type="ECO:0000313" key="3">
    <source>
        <dbReference type="Proteomes" id="UP000243459"/>
    </source>
</evidence>
<evidence type="ECO:0000256" key="1">
    <source>
        <dbReference type="SAM" id="MobiDB-lite"/>
    </source>
</evidence>
<accession>A0A5P1FS54</accession>
<proteinExistence type="predicted"/>
<feature type="region of interest" description="Disordered" evidence="1">
    <location>
        <begin position="1"/>
        <end position="27"/>
    </location>
</feature>
<evidence type="ECO:0000313" key="2">
    <source>
        <dbReference type="EMBL" id="ONK80932.1"/>
    </source>
</evidence>
<reference evidence="3" key="1">
    <citation type="journal article" date="2017" name="Nat. Commun.">
        <title>The asparagus genome sheds light on the origin and evolution of a young Y chromosome.</title>
        <authorList>
            <person name="Harkess A."/>
            <person name="Zhou J."/>
            <person name="Xu C."/>
            <person name="Bowers J.E."/>
            <person name="Van der Hulst R."/>
            <person name="Ayyampalayam S."/>
            <person name="Mercati F."/>
            <person name="Riccardi P."/>
            <person name="McKain M.R."/>
            <person name="Kakrana A."/>
            <person name="Tang H."/>
            <person name="Ray J."/>
            <person name="Groenendijk J."/>
            <person name="Arikit S."/>
            <person name="Mathioni S.M."/>
            <person name="Nakano M."/>
            <person name="Shan H."/>
            <person name="Telgmann-Rauber A."/>
            <person name="Kanno A."/>
            <person name="Yue Z."/>
            <person name="Chen H."/>
            <person name="Li W."/>
            <person name="Chen Y."/>
            <person name="Xu X."/>
            <person name="Zhang Y."/>
            <person name="Luo S."/>
            <person name="Chen H."/>
            <person name="Gao J."/>
            <person name="Mao Z."/>
            <person name="Pires J.C."/>
            <person name="Luo M."/>
            <person name="Kudrna D."/>
            <person name="Wing R.A."/>
            <person name="Meyers B.C."/>
            <person name="Yi K."/>
            <person name="Kong H."/>
            <person name="Lavrijsen P."/>
            <person name="Sunseri F."/>
            <person name="Falavigna A."/>
            <person name="Ye Y."/>
            <person name="Leebens-Mack J.H."/>
            <person name="Chen G."/>
        </authorList>
    </citation>
    <scope>NUCLEOTIDE SEQUENCE [LARGE SCALE GENOMIC DNA]</scope>
    <source>
        <strain evidence="3">cv. DH0086</strain>
    </source>
</reference>
<dbReference type="EMBL" id="CM007381">
    <property type="protein sequence ID" value="ONK80932.1"/>
    <property type="molecule type" value="Genomic_DNA"/>
</dbReference>
<organism evidence="2 3">
    <name type="scientific">Asparagus officinalis</name>
    <name type="common">Garden asparagus</name>
    <dbReference type="NCBI Taxonomy" id="4686"/>
    <lineage>
        <taxon>Eukaryota</taxon>
        <taxon>Viridiplantae</taxon>
        <taxon>Streptophyta</taxon>
        <taxon>Embryophyta</taxon>
        <taxon>Tracheophyta</taxon>
        <taxon>Spermatophyta</taxon>
        <taxon>Magnoliopsida</taxon>
        <taxon>Liliopsida</taxon>
        <taxon>Asparagales</taxon>
        <taxon>Asparagaceae</taxon>
        <taxon>Asparagoideae</taxon>
        <taxon>Asparagus</taxon>
    </lineage>
</organism>
<dbReference type="AlphaFoldDB" id="A0A5P1FS54"/>
<feature type="compositionally biased region" description="Basic and acidic residues" evidence="1">
    <location>
        <begin position="1"/>
        <end position="19"/>
    </location>
</feature>
<protein>
    <submittedName>
        <fullName evidence="2">Uncharacterized protein</fullName>
    </submittedName>
</protein>